<organism evidence="1 2">
    <name type="scientific">Fusarium proliferatum (strain ET1)</name>
    <name type="common">Orchid endophyte fungus</name>
    <dbReference type="NCBI Taxonomy" id="1227346"/>
    <lineage>
        <taxon>Eukaryota</taxon>
        <taxon>Fungi</taxon>
        <taxon>Dikarya</taxon>
        <taxon>Ascomycota</taxon>
        <taxon>Pezizomycotina</taxon>
        <taxon>Sordariomycetes</taxon>
        <taxon>Hypocreomycetidae</taxon>
        <taxon>Hypocreales</taxon>
        <taxon>Nectriaceae</taxon>
        <taxon>Fusarium</taxon>
        <taxon>Fusarium fujikuroi species complex</taxon>
    </lineage>
</organism>
<evidence type="ECO:0000313" key="2">
    <source>
        <dbReference type="Proteomes" id="UP000183971"/>
    </source>
</evidence>
<dbReference type="AlphaFoldDB" id="A0A1L7VA50"/>
<dbReference type="RefSeq" id="XP_031078241.1">
    <property type="nucleotide sequence ID" value="XM_031227845.1"/>
</dbReference>
<sequence>MTPLPEPEQSLLYISVFKTFILPIFPIVSIQDIDSFWHRWMSSESTCIELVCLSLIIETGSLISALKRQANTGLIILHSQTRSRKIADAARYIRIEEQHGLSFTQACLLMCVFLRHNAQSGEEYLLKASYSLKEILRTPGLFQNHGESVILLWLSWACLAFETPRKGILEPFMSASQLQNFPLSSRLHELLGTSFAITQRRRLQWLGEHIDKSWTPDNFDTQTCDTRLNCYIKAELRKSKIALPHRMSRYELNGAHKNFLLAAQALDAGDRIRNLKFEAHSALTIASKIDFQEWIEVSRPTFCAISMLFPFSTELEILYQEFSAHLIPMMPSVLASDLDWVEQF</sequence>
<protein>
    <recommendedName>
        <fullName evidence="3">Transcription factor domain-containing protein</fullName>
    </recommendedName>
</protein>
<evidence type="ECO:0008006" key="3">
    <source>
        <dbReference type="Google" id="ProtNLM"/>
    </source>
</evidence>
<name>A0A1L7VA50_FUSPR</name>
<keyword evidence="2" id="KW-1185">Reference proteome</keyword>
<reference evidence="2" key="1">
    <citation type="journal article" date="2016" name="Genome Biol. Evol.">
        <title>Comparative 'omics' of the Fusarium fujikuroi species complex highlights differences in genetic potential and metabolite synthesis.</title>
        <authorList>
            <person name="Niehaus E.-M."/>
            <person name="Muensterkoetter M."/>
            <person name="Proctor R.H."/>
            <person name="Brown D.W."/>
            <person name="Sharon A."/>
            <person name="Idan Y."/>
            <person name="Oren-Young L."/>
            <person name="Sieber C.M."/>
            <person name="Novak O."/>
            <person name="Pencik A."/>
            <person name="Tarkowska D."/>
            <person name="Hromadova K."/>
            <person name="Freeman S."/>
            <person name="Maymon M."/>
            <person name="Elazar M."/>
            <person name="Youssef S.A."/>
            <person name="El-Shabrawy E.S.M."/>
            <person name="Shalaby A.B.A."/>
            <person name="Houterman P."/>
            <person name="Brock N.L."/>
            <person name="Burkhardt I."/>
            <person name="Tsavkelova E.A."/>
            <person name="Dickschat J.S."/>
            <person name="Galuszka P."/>
            <person name="Gueldener U."/>
            <person name="Tudzynski B."/>
        </authorList>
    </citation>
    <scope>NUCLEOTIDE SEQUENCE [LARGE SCALE GENOMIC DNA]</scope>
    <source>
        <strain evidence="2">ET1</strain>
    </source>
</reference>
<dbReference type="EMBL" id="FJOF01000003">
    <property type="protein sequence ID" value="CZR37648.1"/>
    <property type="molecule type" value="Genomic_DNA"/>
</dbReference>
<gene>
    <name evidence="1" type="ORF">FPRO_07161</name>
</gene>
<dbReference type="VEuPathDB" id="FungiDB:FPRO_07161"/>
<dbReference type="Proteomes" id="UP000183971">
    <property type="component" value="Unassembled WGS sequence"/>
</dbReference>
<dbReference type="GeneID" id="42052040"/>
<accession>A0A1L7VA50</accession>
<proteinExistence type="predicted"/>
<evidence type="ECO:0000313" key="1">
    <source>
        <dbReference type="EMBL" id="CZR37648.1"/>
    </source>
</evidence>
<comment type="caution">
    <text evidence="1">The sequence shown here is derived from an EMBL/GenBank/DDBJ whole genome shotgun (WGS) entry which is preliminary data.</text>
</comment>